<dbReference type="Pfam" id="PF25610">
    <property type="entry name" value="HR1_TOCA"/>
    <property type="match status" value="1"/>
</dbReference>
<dbReference type="GO" id="GO:0005886">
    <property type="term" value="C:plasma membrane"/>
    <property type="evidence" value="ECO:0007669"/>
    <property type="project" value="TreeGrafter"/>
</dbReference>
<dbReference type="PANTHER" id="PTHR23065:SF7">
    <property type="entry name" value="NOSTRIN, ISOFORM H"/>
    <property type="match status" value="1"/>
</dbReference>
<reference evidence="12 13" key="1">
    <citation type="journal article" date="2015" name="Nat. Commun.">
        <title>Outbred genome sequencing and CRISPR/Cas9 gene editing in butterflies.</title>
        <authorList>
            <person name="Li X."/>
            <person name="Fan D."/>
            <person name="Zhang W."/>
            <person name="Liu G."/>
            <person name="Zhang L."/>
            <person name="Zhao L."/>
            <person name="Fang X."/>
            <person name="Chen L."/>
            <person name="Dong Y."/>
            <person name="Chen Y."/>
            <person name="Ding Y."/>
            <person name="Zhao R."/>
            <person name="Feng M."/>
            <person name="Zhu Y."/>
            <person name="Feng Y."/>
            <person name="Jiang X."/>
            <person name="Zhu D."/>
            <person name="Xiang H."/>
            <person name="Feng X."/>
            <person name="Li S."/>
            <person name="Wang J."/>
            <person name="Zhang G."/>
            <person name="Kronforst M.R."/>
            <person name="Wang W."/>
        </authorList>
    </citation>
    <scope>NUCLEOTIDE SEQUENCE [LARGE SCALE GENOMIC DNA]</scope>
    <source>
        <strain evidence="12">Ya'a_city_454_Pm</strain>
        <tissue evidence="12">Whole body</tissue>
    </source>
</reference>
<evidence type="ECO:0000256" key="6">
    <source>
        <dbReference type="ARBA" id="ARBA00023212"/>
    </source>
</evidence>
<evidence type="ECO:0000256" key="4">
    <source>
        <dbReference type="ARBA" id="ARBA00022553"/>
    </source>
</evidence>
<dbReference type="EMBL" id="KQ461108">
    <property type="protein sequence ID" value="KPJ08998.1"/>
    <property type="molecule type" value="Genomic_DNA"/>
</dbReference>
<dbReference type="PROSITE" id="PS50002">
    <property type="entry name" value="SH3"/>
    <property type="match status" value="1"/>
</dbReference>
<evidence type="ECO:0000313" key="13">
    <source>
        <dbReference type="Proteomes" id="UP000053240"/>
    </source>
</evidence>
<accession>A0A194QTZ0</accession>
<dbReference type="PANTHER" id="PTHR23065">
    <property type="entry name" value="PROLINE-SERINE-THREONINE PHOSPHATASE INTERACTING PROTEIN 1"/>
    <property type="match status" value="1"/>
</dbReference>
<keyword evidence="3" id="KW-0963">Cytoplasm</keyword>
<gene>
    <name evidence="12" type="ORF">RR48_15139</name>
</gene>
<dbReference type="FunCoup" id="A0A194QTZ0">
    <property type="interactions" value="28"/>
</dbReference>
<dbReference type="SMART" id="SM00326">
    <property type="entry name" value="SH3"/>
    <property type="match status" value="1"/>
</dbReference>
<protein>
    <submittedName>
        <fullName evidence="12">Nostrin</fullName>
    </submittedName>
</protein>
<sequence>MPLNITGIKLTILVGGGKGKRTKIRSPAPHSSDETRHCFHFTPIFSVVVVFHRTFSSSSKENSNIGNATASNKGEKDGSASAMNRENVSTKIAAGMDRWQNTFEEMIHLRSSNNQAFKDNYWAQNGFDELRRYVKQGSDFSKELAAILQERVEAENYYSKCLAKLGTKLTKACKESVGSCAEAWKHVAIEMEKRSEIHRNYSSAMSEELVKPMKHFIESQLKLRKKIEGNVDKTTRTLTDWRTAEAKSKRQSHAAARENEKLQDATLDISRMSRSSSVGHIPHSILSAARAERLTNNTSERDAAKLQVKKRKTEDAVKKTEVDYYNVCVQAERARLEWETSVVKGAGMLESLEEERLAQLKISADCYLRLTAAVPSQLAEATNALVGPIKNANANVDMRVVRGVRSSPAGASEQLLPDFYCEHTTLAMNRERRKQALLKILQLVKQDIDRERKSKQGLEKLSMAIKQTPTFGGDDSQQNVADKLFHMRSMLTYLEAVRYKISASLSELDSRSPVQHPLATHIQIVRDKQGLQQSILKVPPWLQKDYQDEVNRNLQPNYTALLKSVNGGEERERRDSIMSRASSKLRIEHLSFRKNTEIKSAPTTPVCPEPPKPMKVPEFQAPPPPESPLDWSERGAGDGLSNQHDSDFDEFSSQSGSSTDLNELEKNGNNDETAQKYIGRCRALYTYEARMDDELTLAPGDVINIYDKQDDVWWTGDLNGNYGIFPSSYVEEITTCI</sequence>
<dbReference type="Gene3D" id="6.10.140.470">
    <property type="match status" value="1"/>
</dbReference>
<evidence type="ECO:0000259" key="11">
    <source>
        <dbReference type="PROSITE" id="PS51741"/>
    </source>
</evidence>
<dbReference type="PROSITE" id="PS51741">
    <property type="entry name" value="F_BAR"/>
    <property type="match status" value="1"/>
</dbReference>
<comment type="subcellular location">
    <subcellularLocation>
        <location evidence="1">Cytoplasm</location>
        <location evidence="1">Cytoskeleton</location>
    </subcellularLocation>
</comment>
<keyword evidence="2 7" id="KW-0728">SH3 domain</keyword>
<feature type="compositionally biased region" description="Polar residues" evidence="9">
    <location>
        <begin position="58"/>
        <end position="72"/>
    </location>
</feature>
<keyword evidence="6" id="KW-0206">Cytoskeleton</keyword>
<organism evidence="12 13">
    <name type="scientific">Papilio machaon</name>
    <name type="common">Old World swallowtail butterfly</name>
    <dbReference type="NCBI Taxonomy" id="76193"/>
    <lineage>
        <taxon>Eukaryota</taxon>
        <taxon>Metazoa</taxon>
        <taxon>Ecdysozoa</taxon>
        <taxon>Arthropoda</taxon>
        <taxon>Hexapoda</taxon>
        <taxon>Insecta</taxon>
        <taxon>Pterygota</taxon>
        <taxon>Neoptera</taxon>
        <taxon>Endopterygota</taxon>
        <taxon>Lepidoptera</taxon>
        <taxon>Glossata</taxon>
        <taxon>Ditrysia</taxon>
        <taxon>Papilionoidea</taxon>
        <taxon>Papilionidae</taxon>
        <taxon>Papilioninae</taxon>
        <taxon>Papilio</taxon>
    </lineage>
</organism>
<evidence type="ECO:0000259" key="10">
    <source>
        <dbReference type="PROSITE" id="PS50002"/>
    </source>
</evidence>
<feature type="region of interest" description="Disordered" evidence="9">
    <location>
        <begin position="58"/>
        <end position="84"/>
    </location>
</feature>
<feature type="domain" description="SH3" evidence="10">
    <location>
        <begin position="676"/>
        <end position="735"/>
    </location>
</feature>
<dbReference type="PRINTS" id="PR00452">
    <property type="entry name" value="SH3DOMAIN"/>
</dbReference>
<evidence type="ECO:0000256" key="9">
    <source>
        <dbReference type="SAM" id="MobiDB-lite"/>
    </source>
</evidence>
<dbReference type="Proteomes" id="UP000053240">
    <property type="component" value="Unassembled WGS sequence"/>
</dbReference>
<dbReference type="CDD" id="cd11823">
    <property type="entry name" value="SH3_Nostrin"/>
    <property type="match status" value="1"/>
</dbReference>
<keyword evidence="13" id="KW-1185">Reference proteome</keyword>
<dbReference type="GO" id="GO:0005737">
    <property type="term" value="C:cytoplasm"/>
    <property type="evidence" value="ECO:0007669"/>
    <property type="project" value="TreeGrafter"/>
</dbReference>
<dbReference type="InterPro" id="IPR001060">
    <property type="entry name" value="FCH_dom"/>
</dbReference>
<dbReference type="Pfam" id="PF00611">
    <property type="entry name" value="FCH"/>
    <property type="match status" value="1"/>
</dbReference>
<feature type="domain" description="F-BAR" evidence="11">
    <location>
        <begin position="115"/>
        <end position="397"/>
    </location>
</feature>
<evidence type="ECO:0000256" key="8">
    <source>
        <dbReference type="PROSITE-ProRule" id="PRU01077"/>
    </source>
</evidence>
<evidence type="ECO:0000256" key="2">
    <source>
        <dbReference type="ARBA" id="ARBA00022443"/>
    </source>
</evidence>
<proteinExistence type="predicted"/>
<evidence type="ECO:0000313" key="12">
    <source>
        <dbReference type="EMBL" id="KPJ08998.1"/>
    </source>
</evidence>
<dbReference type="InterPro" id="IPR027267">
    <property type="entry name" value="AH/BAR_dom_sf"/>
</dbReference>
<dbReference type="SUPFAM" id="SSF50044">
    <property type="entry name" value="SH3-domain"/>
    <property type="match status" value="1"/>
</dbReference>
<dbReference type="FunFam" id="2.30.30.40:FF:000072">
    <property type="entry name" value="Unconventional Myosin IB"/>
    <property type="match status" value="1"/>
</dbReference>
<name>A0A194QTZ0_PAPMA</name>
<keyword evidence="4" id="KW-0597">Phosphoprotein</keyword>
<dbReference type="InterPro" id="IPR035656">
    <property type="entry name" value="Nostrin_SH3"/>
</dbReference>
<feature type="compositionally biased region" description="Polar residues" evidence="9">
    <location>
        <begin position="651"/>
        <end position="661"/>
    </location>
</feature>
<feature type="region of interest" description="Disordered" evidence="9">
    <location>
        <begin position="593"/>
        <end position="670"/>
    </location>
</feature>
<dbReference type="Gene3D" id="1.20.1270.60">
    <property type="entry name" value="Arfaptin homology (AH) domain/BAR domain"/>
    <property type="match status" value="1"/>
</dbReference>
<dbReference type="SUPFAM" id="SSF103657">
    <property type="entry name" value="BAR/IMD domain-like"/>
    <property type="match status" value="1"/>
</dbReference>
<dbReference type="InParanoid" id="A0A194QTZ0"/>
<dbReference type="InterPro" id="IPR036028">
    <property type="entry name" value="SH3-like_dom_sf"/>
</dbReference>
<dbReference type="GO" id="GO:0043226">
    <property type="term" value="C:organelle"/>
    <property type="evidence" value="ECO:0007669"/>
    <property type="project" value="UniProtKB-ARBA"/>
</dbReference>
<dbReference type="InterPro" id="IPR057870">
    <property type="entry name" value="HR1_TOCA"/>
</dbReference>
<dbReference type="Pfam" id="PF00018">
    <property type="entry name" value="SH3_1"/>
    <property type="match status" value="1"/>
</dbReference>
<dbReference type="InterPro" id="IPR001452">
    <property type="entry name" value="SH3_domain"/>
</dbReference>
<keyword evidence="5 8" id="KW-0175">Coiled coil</keyword>
<dbReference type="AlphaFoldDB" id="A0A194QTZ0"/>
<dbReference type="InterPro" id="IPR031160">
    <property type="entry name" value="F_BAR_dom"/>
</dbReference>
<dbReference type="Gene3D" id="2.30.30.40">
    <property type="entry name" value="SH3 Domains"/>
    <property type="match status" value="1"/>
</dbReference>
<evidence type="ECO:0000256" key="7">
    <source>
        <dbReference type="PROSITE-ProRule" id="PRU00192"/>
    </source>
</evidence>
<dbReference type="GO" id="GO:0016192">
    <property type="term" value="P:vesicle-mediated transport"/>
    <property type="evidence" value="ECO:0007669"/>
    <property type="project" value="UniProtKB-ARBA"/>
</dbReference>
<evidence type="ECO:0000256" key="5">
    <source>
        <dbReference type="ARBA" id="ARBA00023054"/>
    </source>
</evidence>
<evidence type="ECO:0000256" key="3">
    <source>
        <dbReference type="ARBA" id="ARBA00022490"/>
    </source>
</evidence>
<evidence type="ECO:0000256" key="1">
    <source>
        <dbReference type="ARBA" id="ARBA00004245"/>
    </source>
</evidence>
<feature type="compositionally biased region" description="Pro residues" evidence="9">
    <location>
        <begin position="605"/>
        <end position="627"/>
    </location>
</feature>
<dbReference type="SMART" id="SM00055">
    <property type="entry name" value="FCH"/>
    <property type="match status" value="1"/>
</dbReference>